<accession>A0A7Z0D7K1</accession>
<dbReference type="AlphaFoldDB" id="A0A7Z0D7K1"/>
<dbReference type="Pfam" id="PF01547">
    <property type="entry name" value="SBP_bac_1"/>
    <property type="match status" value="1"/>
</dbReference>
<dbReference type="RefSeq" id="WP_179444327.1">
    <property type="nucleotide sequence ID" value="NZ_JACBZS010000001.1"/>
</dbReference>
<evidence type="ECO:0000256" key="5">
    <source>
        <dbReference type="SAM" id="MobiDB-lite"/>
    </source>
</evidence>
<sequence>MSDELNPAAAFVTRRTVIRTAAITAAVAGTGLASACATGGGGGTPGGDAGGTEEKTAENPFGVDKSKPLEVVIFNGGYGDQYGTEHVALYNKWAGGDVAKMVSTTKIATELQPRFSGGNPPEVIDNAGADAMPTSALVAQNQLADMTVLLDAPTIDDPNTKIRDYLLPGTEEIGSYDGVMRALNYIFSMWGWWYSSKLFDEKGWQIAKTWDEFLALCDTIKGTGLAPIIHTGVHTQYMTAMLTSTAIKNGGLDIMLKIDNLADDAWTNDSVLMAAKEYQELYDKGFIFNGSEGMDHTTSQAEWLNGRGALLPCGSWLENEMKGKVPDGFDMKTFPTPSSPGDQLPFEALHGGAGEPFIVAEQSANKPGGMEYLRMMLSKEATTQFANLTGNLCAVKGAGDNLTDPSTALKSVADWVSAAGENVFYPLAFTWYAALKDGQKDPMRALLNGSMKAEQYCETMQGVSDSVKNDPKITKFNRTA</sequence>
<comment type="caution">
    <text evidence="6">The sequence shown here is derived from an EMBL/GenBank/DDBJ whole genome shotgun (WGS) entry which is preliminary data.</text>
</comment>
<reference evidence="6 7" key="1">
    <citation type="submission" date="2020-07" db="EMBL/GenBank/DDBJ databases">
        <title>Sequencing the genomes of 1000 actinobacteria strains.</title>
        <authorList>
            <person name="Klenk H.-P."/>
        </authorList>
    </citation>
    <scope>NUCLEOTIDE SEQUENCE [LARGE SCALE GENOMIC DNA]</scope>
    <source>
        <strain evidence="6 7">DSM 103164</strain>
    </source>
</reference>
<feature type="region of interest" description="Disordered" evidence="5">
    <location>
        <begin position="42"/>
        <end position="62"/>
    </location>
</feature>
<dbReference type="SUPFAM" id="SSF53850">
    <property type="entry name" value="Periplasmic binding protein-like II"/>
    <property type="match status" value="1"/>
</dbReference>
<protein>
    <submittedName>
        <fullName evidence="6">N-acetylglucosamine transport system substrate-binding protein</fullName>
    </submittedName>
</protein>
<dbReference type="GO" id="GO:0030313">
    <property type="term" value="C:cell envelope"/>
    <property type="evidence" value="ECO:0007669"/>
    <property type="project" value="UniProtKB-SubCell"/>
</dbReference>
<evidence type="ECO:0000313" key="7">
    <source>
        <dbReference type="Proteomes" id="UP000527616"/>
    </source>
</evidence>
<comment type="subcellular location">
    <subcellularLocation>
        <location evidence="1">Cell envelope</location>
    </subcellularLocation>
</comment>
<evidence type="ECO:0000256" key="1">
    <source>
        <dbReference type="ARBA" id="ARBA00004196"/>
    </source>
</evidence>
<dbReference type="NCBIfam" id="TIGR03851">
    <property type="entry name" value="chitin_NgcE"/>
    <property type="match status" value="1"/>
</dbReference>
<dbReference type="InterPro" id="IPR050490">
    <property type="entry name" value="Bact_solute-bd_prot1"/>
</dbReference>
<name>A0A7Z0D7K1_9ACTN</name>
<organism evidence="6 7">
    <name type="scientific">Naumannella cuiyingiana</name>
    <dbReference type="NCBI Taxonomy" id="1347891"/>
    <lineage>
        <taxon>Bacteria</taxon>
        <taxon>Bacillati</taxon>
        <taxon>Actinomycetota</taxon>
        <taxon>Actinomycetes</taxon>
        <taxon>Propionibacteriales</taxon>
        <taxon>Propionibacteriaceae</taxon>
        <taxon>Naumannella</taxon>
    </lineage>
</organism>
<dbReference type="InterPro" id="IPR006311">
    <property type="entry name" value="TAT_signal"/>
</dbReference>
<dbReference type="PANTHER" id="PTHR43649:SF31">
    <property type="entry name" value="SN-GLYCEROL-3-PHOSPHATE-BINDING PERIPLASMIC PROTEIN UGPB"/>
    <property type="match status" value="1"/>
</dbReference>
<dbReference type="InterPro" id="IPR006059">
    <property type="entry name" value="SBP"/>
</dbReference>
<gene>
    <name evidence="6" type="ORF">GGQ54_000918</name>
</gene>
<keyword evidence="3" id="KW-0813">Transport</keyword>
<dbReference type="PANTHER" id="PTHR43649">
    <property type="entry name" value="ARABINOSE-BINDING PROTEIN-RELATED"/>
    <property type="match status" value="1"/>
</dbReference>
<dbReference type="InterPro" id="IPR022386">
    <property type="entry name" value="Chitin_NgcE"/>
</dbReference>
<keyword evidence="4" id="KW-0732">Signal</keyword>
<evidence type="ECO:0000256" key="4">
    <source>
        <dbReference type="ARBA" id="ARBA00022729"/>
    </source>
</evidence>
<evidence type="ECO:0000256" key="3">
    <source>
        <dbReference type="ARBA" id="ARBA00022448"/>
    </source>
</evidence>
<dbReference type="Proteomes" id="UP000527616">
    <property type="component" value="Unassembled WGS sequence"/>
</dbReference>
<comment type="similarity">
    <text evidence="2">Belongs to the bacterial solute-binding protein 1 family.</text>
</comment>
<dbReference type="PROSITE" id="PS51318">
    <property type="entry name" value="TAT"/>
    <property type="match status" value="1"/>
</dbReference>
<keyword evidence="7" id="KW-1185">Reference proteome</keyword>
<evidence type="ECO:0000256" key="2">
    <source>
        <dbReference type="ARBA" id="ARBA00008520"/>
    </source>
</evidence>
<proteinExistence type="inferred from homology"/>
<dbReference type="EMBL" id="JACBZS010000001">
    <property type="protein sequence ID" value="NYI70358.1"/>
    <property type="molecule type" value="Genomic_DNA"/>
</dbReference>
<evidence type="ECO:0000313" key="6">
    <source>
        <dbReference type="EMBL" id="NYI70358.1"/>
    </source>
</evidence>
<dbReference type="Gene3D" id="3.40.190.10">
    <property type="entry name" value="Periplasmic binding protein-like II"/>
    <property type="match status" value="2"/>
</dbReference>